<keyword evidence="2" id="KW-1185">Reference proteome</keyword>
<gene>
    <name evidence="1" type="ORF">ACFPZF_09520</name>
</gene>
<comment type="caution">
    <text evidence="1">The sequence shown here is derived from an EMBL/GenBank/DDBJ whole genome shotgun (WGS) entry which is preliminary data.</text>
</comment>
<evidence type="ECO:0000313" key="2">
    <source>
        <dbReference type="Proteomes" id="UP001596066"/>
    </source>
</evidence>
<sequence length="84" mass="9061">MDGKTVRGARRSDGTQVHQLAAMTAAGLVTAQRAVGGKTNEITVFRPMLADVDLTDTVVTFDACTPRPRTRASWSRTRMPTTSP</sequence>
<organism evidence="1 2">
    <name type="scientific">Kitasatospora cinereorecta</name>
    <dbReference type="NCBI Taxonomy" id="285560"/>
    <lineage>
        <taxon>Bacteria</taxon>
        <taxon>Bacillati</taxon>
        <taxon>Actinomycetota</taxon>
        <taxon>Actinomycetes</taxon>
        <taxon>Kitasatosporales</taxon>
        <taxon>Streptomycetaceae</taxon>
        <taxon>Kitasatospora</taxon>
    </lineage>
</organism>
<proteinExistence type="predicted"/>
<reference evidence="2" key="1">
    <citation type="journal article" date="2019" name="Int. J. Syst. Evol. Microbiol.">
        <title>The Global Catalogue of Microorganisms (GCM) 10K type strain sequencing project: providing services to taxonomists for standard genome sequencing and annotation.</title>
        <authorList>
            <consortium name="The Broad Institute Genomics Platform"/>
            <consortium name="The Broad Institute Genome Sequencing Center for Infectious Disease"/>
            <person name="Wu L."/>
            <person name="Ma J."/>
        </authorList>
    </citation>
    <scope>NUCLEOTIDE SEQUENCE [LARGE SCALE GENOMIC DNA]</scope>
    <source>
        <strain evidence="2">CGMCC 4.1622</strain>
    </source>
</reference>
<evidence type="ECO:0000313" key="1">
    <source>
        <dbReference type="EMBL" id="MFC5641595.1"/>
    </source>
</evidence>
<name>A0ABW0V6V3_9ACTN</name>
<accession>A0ABW0V6V3</accession>
<dbReference type="EMBL" id="JBHSOC010000012">
    <property type="protein sequence ID" value="MFC5641595.1"/>
    <property type="molecule type" value="Genomic_DNA"/>
</dbReference>
<dbReference type="RefSeq" id="WP_346146266.1">
    <property type="nucleotide sequence ID" value="NZ_BAAAUA010000026.1"/>
</dbReference>
<dbReference type="Proteomes" id="UP001596066">
    <property type="component" value="Unassembled WGS sequence"/>
</dbReference>
<protein>
    <submittedName>
        <fullName evidence="1">Uncharacterized protein</fullName>
    </submittedName>
</protein>